<protein>
    <recommendedName>
        <fullName evidence="10">Vitamin B6 photo-protection and homoeostasis-domain-containing protein</fullName>
    </recommendedName>
</protein>
<evidence type="ECO:0000256" key="4">
    <source>
        <dbReference type="ARBA" id="ARBA00022989"/>
    </source>
</evidence>
<dbReference type="InterPro" id="IPR055412">
    <property type="entry name" value="UVB_sens_C"/>
</dbReference>
<keyword evidence="4" id="KW-1133">Transmembrane helix</keyword>
<name>A0ABQ8FA49_9FUNG</name>
<keyword evidence="9" id="KW-1185">Reference proteome</keyword>
<accession>A0ABQ8FA49</accession>
<dbReference type="Proteomes" id="UP001648503">
    <property type="component" value="Unassembled WGS sequence"/>
</dbReference>
<evidence type="ECO:0008006" key="10">
    <source>
        <dbReference type="Google" id="ProtNLM"/>
    </source>
</evidence>
<reference evidence="8 9" key="1">
    <citation type="submission" date="2021-02" db="EMBL/GenBank/DDBJ databases">
        <title>Variation within the Batrachochytrium salamandrivorans European outbreak.</title>
        <authorList>
            <person name="Kelly M."/>
            <person name="Pasmans F."/>
            <person name="Shea T.P."/>
            <person name="Munoz J.F."/>
            <person name="Carranza S."/>
            <person name="Cuomo C.A."/>
            <person name="Martel A."/>
        </authorList>
    </citation>
    <scope>NUCLEOTIDE SEQUENCE [LARGE SCALE GENOMIC DNA]</scope>
    <source>
        <strain evidence="8 9">AMFP18/2</strain>
    </source>
</reference>
<keyword evidence="5" id="KW-0472">Membrane</keyword>
<keyword evidence="3" id="KW-0812">Transmembrane</keyword>
<evidence type="ECO:0000259" key="6">
    <source>
        <dbReference type="Pfam" id="PF04884"/>
    </source>
</evidence>
<dbReference type="PANTHER" id="PTHR12770:SF31">
    <property type="entry name" value="RUS FAMILY MEMBER 1"/>
    <property type="match status" value="1"/>
</dbReference>
<evidence type="ECO:0000313" key="9">
    <source>
        <dbReference type="Proteomes" id="UP001648503"/>
    </source>
</evidence>
<evidence type="ECO:0000256" key="5">
    <source>
        <dbReference type="ARBA" id="ARBA00023136"/>
    </source>
</evidence>
<sequence length="559" mass="62581">MKSLYTLRDGFFGRWRLGLDIRLRSTCYIRPSPAVMALVLCRNHTSPISTLHLTPVQKALSKPHSTTTAYPEHGSKSINPKVLTEYLDGRQRHYYLQPTYHSLVGPHHRKPVFKWADHKEGANVSTDKKNVYSMNTDHSYPPSFWTLASSYDRLVGWLRDMFLPIGYPSSVHCCYKKIHLWLFVENVAGAAISVLTAQAMLTSIGASAAAHETAALAIAVDWVLKDGIGELGKMLLVQRFAHQFDTHPKLWKLYGEGCSVVGALVQIATCIVSPHYFLLLASIGVGLRAIHYSVWAATHISFTRNMATQNGVNVGDIVAKADSQLSLAHLLGMMCGIGMLAVSFQPLALFSWFGIMAMVQVACTCFLLRSAQFEVLDQARLVLLPREFIYAGKGKHVLGLPQISVYENWLNEGLGPGEVVAELSIGDSVSEAFKESRLDYALELFQNEHYLLGIELPNAIHHHSKLKLHAVMHKDMAYVDIIQAALHAVRMDFEFTLRQSASCAPLSLSEAEELLKSSLEWTRKHMPVFMDGLDKQGWKTDLVIWRDRGIRVEWDATRN</sequence>
<feature type="domain" description="Root UVB sensitive protein C-terminal" evidence="7">
    <location>
        <begin position="424"/>
        <end position="542"/>
    </location>
</feature>
<evidence type="ECO:0000256" key="3">
    <source>
        <dbReference type="ARBA" id="ARBA00022692"/>
    </source>
</evidence>
<comment type="caution">
    <text evidence="8">The sequence shown here is derived from an EMBL/GenBank/DDBJ whole genome shotgun (WGS) entry which is preliminary data.</text>
</comment>
<dbReference type="EMBL" id="JAFCIX010000330">
    <property type="protein sequence ID" value="KAH6594754.1"/>
    <property type="molecule type" value="Genomic_DNA"/>
</dbReference>
<evidence type="ECO:0000313" key="8">
    <source>
        <dbReference type="EMBL" id="KAH6594754.1"/>
    </source>
</evidence>
<dbReference type="Pfam" id="PF04884">
    <property type="entry name" value="UVB_sens_prot"/>
    <property type="match status" value="1"/>
</dbReference>
<dbReference type="PANTHER" id="PTHR12770">
    <property type="entry name" value="RUS1 FAMILY PROTEIN C16ORF58"/>
    <property type="match status" value="1"/>
</dbReference>
<dbReference type="InterPro" id="IPR006968">
    <property type="entry name" value="RUS_fam"/>
</dbReference>
<feature type="domain" description="Protein root UVB sensitive/RUS" evidence="6">
    <location>
        <begin position="152"/>
        <end position="389"/>
    </location>
</feature>
<comment type="similarity">
    <text evidence="2">Belongs to the RUS1 family.</text>
</comment>
<evidence type="ECO:0000259" key="7">
    <source>
        <dbReference type="Pfam" id="PF24160"/>
    </source>
</evidence>
<dbReference type="Pfam" id="PF24160">
    <property type="entry name" value="UVB_sens_C"/>
    <property type="match status" value="1"/>
</dbReference>
<organism evidence="8 9">
    <name type="scientific">Batrachochytrium salamandrivorans</name>
    <dbReference type="NCBI Taxonomy" id="1357716"/>
    <lineage>
        <taxon>Eukaryota</taxon>
        <taxon>Fungi</taxon>
        <taxon>Fungi incertae sedis</taxon>
        <taxon>Chytridiomycota</taxon>
        <taxon>Chytridiomycota incertae sedis</taxon>
        <taxon>Chytridiomycetes</taxon>
        <taxon>Rhizophydiales</taxon>
        <taxon>Rhizophydiales incertae sedis</taxon>
        <taxon>Batrachochytrium</taxon>
    </lineage>
</organism>
<evidence type="ECO:0000256" key="2">
    <source>
        <dbReference type="ARBA" id="ARBA00007558"/>
    </source>
</evidence>
<gene>
    <name evidence="8" type="ORF">BASA50_006429</name>
</gene>
<dbReference type="InterPro" id="IPR054549">
    <property type="entry name" value="UVB_sens_RUS_dom"/>
</dbReference>
<comment type="subcellular location">
    <subcellularLocation>
        <location evidence="1">Membrane</location>
    </subcellularLocation>
</comment>
<proteinExistence type="inferred from homology"/>
<evidence type="ECO:0000256" key="1">
    <source>
        <dbReference type="ARBA" id="ARBA00004370"/>
    </source>
</evidence>